<feature type="region of interest" description="Disordered" evidence="1">
    <location>
        <begin position="194"/>
        <end position="422"/>
    </location>
</feature>
<accession>A0A7Y0USN7</accession>
<protein>
    <recommendedName>
        <fullName evidence="4">HNH endonuclease</fullName>
    </recommendedName>
</protein>
<comment type="caution">
    <text evidence="2">The sequence shown here is derived from an EMBL/GenBank/DDBJ whole genome shotgun (WGS) entry which is preliminary data.</text>
</comment>
<organism evidence="2 3">
    <name type="scientific">Mobiluncus mulieris</name>
    <dbReference type="NCBI Taxonomy" id="2052"/>
    <lineage>
        <taxon>Bacteria</taxon>
        <taxon>Bacillati</taxon>
        <taxon>Actinomycetota</taxon>
        <taxon>Actinomycetes</taxon>
        <taxon>Actinomycetales</taxon>
        <taxon>Actinomycetaceae</taxon>
        <taxon>Mobiluncus</taxon>
    </lineage>
</organism>
<evidence type="ECO:0000256" key="1">
    <source>
        <dbReference type="SAM" id="MobiDB-lite"/>
    </source>
</evidence>
<feature type="compositionally biased region" description="Polar residues" evidence="1">
    <location>
        <begin position="202"/>
        <end position="214"/>
    </location>
</feature>
<name>A0A7Y0USN7_9ACTO</name>
<evidence type="ECO:0000313" key="2">
    <source>
        <dbReference type="EMBL" id="NMX02829.1"/>
    </source>
</evidence>
<dbReference type="EMBL" id="JABCUS010000004">
    <property type="protein sequence ID" value="NMX02829.1"/>
    <property type="molecule type" value="Genomic_DNA"/>
</dbReference>
<dbReference type="RefSeq" id="WP_169762316.1">
    <property type="nucleotide sequence ID" value="NZ_JABCUS010000004.1"/>
</dbReference>
<feature type="compositionally biased region" description="Low complexity" evidence="1">
    <location>
        <begin position="252"/>
        <end position="263"/>
    </location>
</feature>
<feature type="compositionally biased region" description="Polar residues" evidence="1">
    <location>
        <begin position="264"/>
        <end position="273"/>
    </location>
</feature>
<evidence type="ECO:0000313" key="3">
    <source>
        <dbReference type="Proteomes" id="UP000575397"/>
    </source>
</evidence>
<reference evidence="2 3" key="1">
    <citation type="submission" date="2020-04" db="EMBL/GenBank/DDBJ databases">
        <title>Antimicrobial susceptibility and clonality of vaginal-derived multi-drug resistant Mobiluncus isolates in China.</title>
        <authorList>
            <person name="Zhang X."/>
        </authorList>
    </citation>
    <scope>NUCLEOTIDE SEQUENCE [LARGE SCALE GENOMIC DNA]</scope>
    <source>
        <strain evidence="2 3">12</strain>
    </source>
</reference>
<dbReference type="Proteomes" id="UP000575397">
    <property type="component" value="Unassembled WGS sequence"/>
</dbReference>
<dbReference type="AlphaFoldDB" id="A0A7Y0USN7"/>
<sequence>MKASDKAGAFPPLMQVIGLPDVDERTRLELTGFVFLMFLESAKFDMDYHLPLGTAYRCADSLEQAKRLLGLCKTLGICRDVTEGKVPTIALVEEPDFLNLQSKEDKERRNRQRNDTRDPRLEVPVRQRDGDNCRWCNVRVNWRGPRNPRRATLDHLRPGEPGTVETLVVSCMGCNSARKDDPKWDETYELYPEPKTPRYGSATATFLSDNNIPTDPNIGPDRQPNTNRSGFGDAPDYESAESTPARIRKRAASSSDEPSVSSAVTDTDASLVTPTLDDSRERPRSAGQPDGSTRRSPGRPGEYQAEPAPVRMPNPGVVKNTTDTGVSGVPKGKKKRQKSQSLSPRQVYTRRDGTGLDSTGKDGTVLDGTGMAGDGRLRVGSALPGTGLRRVRDGTGMAGSGRIGGAPLSDGDCQGKKRRRKR</sequence>
<proteinExistence type="predicted"/>
<evidence type="ECO:0008006" key="4">
    <source>
        <dbReference type="Google" id="ProtNLM"/>
    </source>
</evidence>
<gene>
    <name evidence="2" type="ORF">HHJ77_02480</name>
</gene>
<dbReference type="Gene3D" id="1.10.30.50">
    <property type="match status" value="1"/>
</dbReference>
<feature type="region of interest" description="Disordered" evidence="1">
    <location>
        <begin position="102"/>
        <end position="122"/>
    </location>
</feature>